<dbReference type="AlphaFoldDB" id="A0A090E882"/>
<evidence type="ECO:0000313" key="2">
    <source>
        <dbReference type="EMBL" id="CDX25960.1"/>
    </source>
</evidence>
<organism evidence="2 3">
    <name type="scientific">Mesorhizobium plurifarium</name>
    <dbReference type="NCBI Taxonomy" id="69974"/>
    <lineage>
        <taxon>Bacteria</taxon>
        <taxon>Pseudomonadati</taxon>
        <taxon>Pseudomonadota</taxon>
        <taxon>Alphaproteobacteria</taxon>
        <taxon>Hyphomicrobiales</taxon>
        <taxon>Phyllobacteriaceae</taxon>
        <taxon>Mesorhizobium</taxon>
    </lineage>
</organism>
<dbReference type="Proteomes" id="UP000045285">
    <property type="component" value="Unassembled WGS sequence"/>
</dbReference>
<feature type="compositionally biased region" description="Basic and acidic residues" evidence="1">
    <location>
        <begin position="95"/>
        <end position="105"/>
    </location>
</feature>
<feature type="compositionally biased region" description="Basic and acidic residues" evidence="1">
    <location>
        <begin position="167"/>
        <end position="181"/>
    </location>
</feature>
<keyword evidence="3" id="KW-1185">Reference proteome</keyword>
<feature type="region of interest" description="Disordered" evidence="1">
    <location>
        <begin position="95"/>
        <end position="114"/>
    </location>
</feature>
<feature type="region of interest" description="Disordered" evidence="1">
    <location>
        <begin position="157"/>
        <end position="202"/>
    </location>
</feature>
<name>A0A090E882_MESPL</name>
<evidence type="ECO:0000256" key="1">
    <source>
        <dbReference type="SAM" id="MobiDB-lite"/>
    </source>
</evidence>
<proteinExistence type="predicted"/>
<reference evidence="3" key="1">
    <citation type="submission" date="2014-08" db="EMBL/GenBank/DDBJ databases">
        <authorList>
            <person name="Moulin L."/>
        </authorList>
    </citation>
    <scope>NUCLEOTIDE SEQUENCE [LARGE SCALE GENOMIC DNA]</scope>
</reference>
<protein>
    <submittedName>
        <fullName evidence="2">Uncharacterized protein</fullName>
    </submittedName>
</protein>
<sequence>MKKCYLGLRLHRRREPGRRFAGKLAEFAHQMRLVGITAIGGDAGPVVVLSLRQRKRAVEAHDARQGLRADADCVGEFCRKVLAAPADLAGERRNAGAAARRDDRPVGPGYFGRQRIGFRKAGSDKSFGDVEAPVPIRRVAEPFAQRDAVKAQRIVQPDHAVPQLAHRQAEEAPRAKRREIDLDTADATEGFDHDRPGKEAGGEAGVAVIVAGRVAEPDGEGLGEADHQRHGQRSIFDDAEMTGAGLAIAADIRDDPCERGRGLTPHHLEMEGGRAVILAMTLWLVGHGASLSDRVLKSKAPGRAGRSELPEIADYLGSGPAHQTAGGEHDIGDEHDPNGSKRNECKNAKRGEKANDGDDQ</sequence>
<dbReference type="EMBL" id="CCMZ01000056">
    <property type="protein sequence ID" value="CDX25960.1"/>
    <property type="molecule type" value="Genomic_DNA"/>
</dbReference>
<feature type="compositionally biased region" description="Basic and acidic residues" evidence="1">
    <location>
        <begin position="327"/>
        <end position="360"/>
    </location>
</feature>
<evidence type="ECO:0000313" key="3">
    <source>
        <dbReference type="Proteomes" id="UP000045285"/>
    </source>
</evidence>
<gene>
    <name evidence="2" type="ORF">MPL3356_60170</name>
</gene>
<feature type="region of interest" description="Disordered" evidence="1">
    <location>
        <begin position="299"/>
        <end position="360"/>
    </location>
</feature>
<accession>A0A090E882</accession>
<feature type="compositionally biased region" description="Basic and acidic residues" evidence="1">
    <location>
        <begin position="190"/>
        <end position="201"/>
    </location>
</feature>